<keyword evidence="2 5" id="KW-0145">Chemotaxis</keyword>
<feature type="domain" description="CheB-type methylesterase" evidence="9">
    <location>
        <begin position="182"/>
        <end position="373"/>
    </location>
</feature>
<dbReference type="EC" id="3.1.1.61" evidence="5"/>
<dbReference type="GO" id="GO:0008168">
    <property type="term" value="F:methyltransferase activity"/>
    <property type="evidence" value="ECO:0007669"/>
    <property type="project" value="UniProtKB-KW"/>
</dbReference>
<keyword evidence="11" id="KW-1185">Reference proteome</keyword>
<dbReference type="GO" id="GO:0032259">
    <property type="term" value="P:methylation"/>
    <property type="evidence" value="ECO:0007669"/>
    <property type="project" value="UniProtKB-KW"/>
</dbReference>
<dbReference type="PROSITE" id="PS50110">
    <property type="entry name" value="RESPONSE_REGULATORY"/>
    <property type="match status" value="1"/>
</dbReference>
<comment type="PTM">
    <text evidence="5">Phosphorylated by CheA. Phosphorylation of the N-terminal regulatory domain activates the methylesterase activity.</text>
</comment>
<feature type="domain" description="Response regulatory" evidence="8">
    <location>
        <begin position="14"/>
        <end position="131"/>
    </location>
</feature>
<comment type="subcellular location">
    <subcellularLocation>
        <location evidence="5">Cytoplasm</location>
    </subcellularLocation>
</comment>
<evidence type="ECO:0000259" key="9">
    <source>
        <dbReference type="PROSITE" id="PS50122"/>
    </source>
</evidence>
<comment type="catalytic activity">
    <reaction evidence="5">
        <text>L-glutaminyl-[protein] + H2O = L-glutamyl-[protein] + NH4(+)</text>
        <dbReference type="Rhea" id="RHEA:16441"/>
        <dbReference type="Rhea" id="RHEA-COMP:10207"/>
        <dbReference type="Rhea" id="RHEA-COMP:10208"/>
        <dbReference type="ChEBI" id="CHEBI:15377"/>
        <dbReference type="ChEBI" id="CHEBI:28938"/>
        <dbReference type="ChEBI" id="CHEBI:29973"/>
        <dbReference type="ChEBI" id="CHEBI:30011"/>
        <dbReference type="EC" id="3.5.1.44"/>
    </reaction>
</comment>
<dbReference type="SUPFAM" id="SSF52172">
    <property type="entry name" value="CheY-like"/>
    <property type="match status" value="1"/>
</dbReference>
<comment type="caution">
    <text evidence="10">The sequence shown here is derived from an EMBL/GenBank/DDBJ whole genome shotgun (WGS) entry which is preliminary data.</text>
</comment>
<evidence type="ECO:0000256" key="5">
    <source>
        <dbReference type="HAMAP-Rule" id="MF_00099"/>
    </source>
</evidence>
<dbReference type="PANTHER" id="PTHR42872">
    <property type="entry name" value="PROTEIN-GLUTAMATE METHYLESTERASE/PROTEIN-GLUTAMINE GLUTAMINASE"/>
    <property type="match status" value="1"/>
</dbReference>
<dbReference type="Proteomes" id="UP000469011">
    <property type="component" value="Unassembled WGS sequence"/>
</dbReference>
<feature type="active site" evidence="5 6">
    <location>
        <position position="193"/>
    </location>
</feature>
<proteinExistence type="inferred from homology"/>
<dbReference type="AlphaFoldDB" id="A0A6N9T9H6"/>
<dbReference type="PIRSF" id="PIRSF000876">
    <property type="entry name" value="RR_chemtxs_CheB"/>
    <property type="match status" value="1"/>
</dbReference>
<name>A0A6N9T9H6_9HYPH</name>
<dbReference type="NCBIfam" id="NF009206">
    <property type="entry name" value="PRK12555.1"/>
    <property type="match status" value="1"/>
</dbReference>
<feature type="active site" evidence="5 6">
    <location>
        <position position="315"/>
    </location>
</feature>
<dbReference type="SUPFAM" id="SSF52738">
    <property type="entry name" value="Methylesterase CheB, C-terminal domain"/>
    <property type="match status" value="1"/>
</dbReference>
<gene>
    <name evidence="5 10" type="primary">cheB</name>
    <name evidence="10" type="ORF">GTK09_20940</name>
</gene>
<dbReference type="Gene3D" id="3.40.50.180">
    <property type="entry name" value="Methylesterase CheB, C-terminal domain"/>
    <property type="match status" value="1"/>
</dbReference>
<dbReference type="GO" id="GO:0008984">
    <property type="term" value="F:protein-glutamate methylesterase activity"/>
    <property type="evidence" value="ECO:0007669"/>
    <property type="project" value="UniProtKB-UniRule"/>
</dbReference>
<dbReference type="InterPro" id="IPR011006">
    <property type="entry name" value="CheY-like_superfamily"/>
</dbReference>
<comment type="catalytic activity">
    <reaction evidence="4 5">
        <text>[protein]-L-glutamate 5-O-methyl ester + H2O = L-glutamyl-[protein] + methanol + H(+)</text>
        <dbReference type="Rhea" id="RHEA:23236"/>
        <dbReference type="Rhea" id="RHEA-COMP:10208"/>
        <dbReference type="Rhea" id="RHEA-COMP:10311"/>
        <dbReference type="ChEBI" id="CHEBI:15377"/>
        <dbReference type="ChEBI" id="CHEBI:15378"/>
        <dbReference type="ChEBI" id="CHEBI:17790"/>
        <dbReference type="ChEBI" id="CHEBI:29973"/>
        <dbReference type="ChEBI" id="CHEBI:82795"/>
        <dbReference type="EC" id="3.1.1.61"/>
    </reaction>
</comment>
<dbReference type="RefSeq" id="WP_163465340.1">
    <property type="nucleotide sequence ID" value="NZ_JAAAMG010000021.1"/>
</dbReference>
<evidence type="ECO:0000256" key="7">
    <source>
        <dbReference type="PROSITE-ProRule" id="PRU00169"/>
    </source>
</evidence>
<evidence type="ECO:0000313" key="10">
    <source>
        <dbReference type="EMBL" id="NDW06885.1"/>
    </source>
</evidence>
<evidence type="ECO:0000313" key="11">
    <source>
        <dbReference type="Proteomes" id="UP000469011"/>
    </source>
</evidence>
<dbReference type="Pfam" id="PF00072">
    <property type="entry name" value="Response_reg"/>
    <property type="match status" value="1"/>
</dbReference>
<comment type="similarity">
    <text evidence="5">Belongs to the CheB family.</text>
</comment>
<dbReference type="Gene3D" id="3.40.50.2300">
    <property type="match status" value="1"/>
</dbReference>
<dbReference type="HAMAP" id="MF_00099">
    <property type="entry name" value="CheB_chemtxs"/>
    <property type="match status" value="1"/>
</dbReference>
<evidence type="ECO:0000256" key="4">
    <source>
        <dbReference type="ARBA" id="ARBA00048267"/>
    </source>
</evidence>
<dbReference type="GO" id="GO:0005737">
    <property type="term" value="C:cytoplasm"/>
    <property type="evidence" value="ECO:0007669"/>
    <property type="project" value="UniProtKB-SubCell"/>
</dbReference>
<evidence type="ECO:0000259" key="8">
    <source>
        <dbReference type="PROSITE" id="PS50110"/>
    </source>
</evidence>
<feature type="modified residue" description="4-aspartylphosphate" evidence="5 7">
    <location>
        <position position="65"/>
    </location>
</feature>
<dbReference type="CDD" id="cd16432">
    <property type="entry name" value="CheB_Rec"/>
    <property type="match status" value="1"/>
</dbReference>
<dbReference type="GO" id="GO:0006935">
    <property type="term" value="P:chemotaxis"/>
    <property type="evidence" value="ECO:0007669"/>
    <property type="project" value="UniProtKB-UniRule"/>
</dbReference>
<accession>A0A6N9T9H6</accession>
<sequence length="381" mass="40366">MPNTASTDGGGKIRVLIVDDSASVRATLSAILADDPQIEVMGAAADPYLAAEKIRQQVPDVLFLDIEMPRMDGLTFLRKIMAQRPIPVVICSSLAAENSDVMMEALAAGAVDVITKPRVSTAQFLNDSRMLICDVAKAAAHARVRAGARRQPKMVVEAKHLADVVVPPISETRAASLRRSIPKTEPIVCIGASTGGTEALAAVLMRLPAASPAILIVQHMPENFTAAFARRLDGICAVAVKEAADGDHVLAGRVLIAPGNRHMLLRRAGSRYTVAIEEGPYVCRHRPSVDVMFRTAAQNAGANAMGVLLTGMGDDGARGLLEMRGMGSHTVAQDEETSIVFGMPREAIELGAAQKVLPLHKVAEEILRHCAATAQTARVAS</sequence>
<feature type="active site" evidence="5 6">
    <location>
        <position position="219"/>
    </location>
</feature>
<evidence type="ECO:0000256" key="6">
    <source>
        <dbReference type="PROSITE-ProRule" id="PRU00050"/>
    </source>
</evidence>
<dbReference type="InterPro" id="IPR035909">
    <property type="entry name" value="CheB_C"/>
</dbReference>
<evidence type="ECO:0000256" key="2">
    <source>
        <dbReference type="ARBA" id="ARBA00022500"/>
    </source>
</evidence>
<dbReference type="InterPro" id="IPR008248">
    <property type="entry name" value="CheB-like"/>
</dbReference>
<comment type="function">
    <text evidence="5">Involved in chemotaxis. Part of a chemotaxis signal transduction system that modulates chemotaxis in response to various stimuli. Catalyzes the demethylation of specific methylglutamate residues introduced into the chemoreceptors (methyl-accepting chemotaxis proteins or MCP) by CheR. Also mediates the irreversible deamidation of specific glutamine residues to glutamic acid.</text>
</comment>
<keyword evidence="3 5" id="KW-0378">Hydrolase</keyword>
<keyword evidence="1 5" id="KW-0963">Cytoplasm</keyword>
<dbReference type="GO" id="GO:0000156">
    <property type="term" value="F:phosphorelay response regulator activity"/>
    <property type="evidence" value="ECO:0007669"/>
    <property type="project" value="InterPro"/>
</dbReference>
<keyword evidence="5 7" id="KW-0597">Phosphoprotein</keyword>
<evidence type="ECO:0000256" key="3">
    <source>
        <dbReference type="ARBA" id="ARBA00022801"/>
    </source>
</evidence>
<dbReference type="PANTHER" id="PTHR42872:SF6">
    <property type="entry name" value="PROTEIN-GLUTAMATE METHYLESTERASE_PROTEIN-GLUTAMINE GLUTAMINASE"/>
    <property type="match status" value="1"/>
</dbReference>
<dbReference type="GO" id="GO:0050568">
    <property type="term" value="F:protein-glutamine glutaminase activity"/>
    <property type="evidence" value="ECO:0007669"/>
    <property type="project" value="UniProtKB-UniRule"/>
</dbReference>
<reference evidence="10 11" key="1">
    <citation type="submission" date="2020-01" db="EMBL/GenBank/DDBJ databases">
        <title>Jiella pacifica sp. nov.</title>
        <authorList>
            <person name="Xue Z."/>
            <person name="Zhu S."/>
            <person name="Chen J."/>
            <person name="Yang J."/>
        </authorList>
    </citation>
    <scope>NUCLEOTIDE SEQUENCE [LARGE SCALE GENOMIC DNA]</scope>
    <source>
        <strain evidence="10 11">40Bstr34</strain>
    </source>
</reference>
<protein>
    <recommendedName>
        <fullName evidence="5">Protein-glutamate methylesterase/protein-glutamine glutaminase</fullName>
        <ecNumber evidence="5">3.1.1.61</ecNumber>
        <ecNumber evidence="5">3.5.1.44</ecNumber>
    </recommendedName>
</protein>
<dbReference type="CDD" id="cd17541">
    <property type="entry name" value="REC_CheB-like"/>
    <property type="match status" value="1"/>
</dbReference>
<comment type="domain">
    <text evidence="5">Contains a C-terminal catalytic domain, and an N-terminal region which modulates catalytic activity.</text>
</comment>
<evidence type="ECO:0000256" key="1">
    <source>
        <dbReference type="ARBA" id="ARBA00022490"/>
    </source>
</evidence>
<keyword evidence="10" id="KW-0489">Methyltransferase</keyword>
<keyword evidence="10" id="KW-0808">Transferase</keyword>
<dbReference type="InterPro" id="IPR001789">
    <property type="entry name" value="Sig_transdc_resp-reg_receiver"/>
</dbReference>
<dbReference type="NCBIfam" id="NF001965">
    <property type="entry name" value="PRK00742.1"/>
    <property type="match status" value="1"/>
</dbReference>
<dbReference type="EMBL" id="JAAAMG010000021">
    <property type="protein sequence ID" value="NDW06885.1"/>
    <property type="molecule type" value="Genomic_DNA"/>
</dbReference>
<dbReference type="EC" id="3.5.1.44" evidence="5"/>
<dbReference type="SMART" id="SM00448">
    <property type="entry name" value="REC"/>
    <property type="match status" value="1"/>
</dbReference>
<dbReference type="InterPro" id="IPR000673">
    <property type="entry name" value="Sig_transdc_resp-reg_Me-estase"/>
</dbReference>
<dbReference type="Pfam" id="PF01339">
    <property type="entry name" value="CheB_methylest"/>
    <property type="match status" value="1"/>
</dbReference>
<organism evidence="10 11">
    <name type="scientific">Jiella pacifica</name>
    <dbReference type="NCBI Taxonomy" id="2696469"/>
    <lineage>
        <taxon>Bacteria</taxon>
        <taxon>Pseudomonadati</taxon>
        <taxon>Pseudomonadota</taxon>
        <taxon>Alphaproteobacteria</taxon>
        <taxon>Hyphomicrobiales</taxon>
        <taxon>Aurantimonadaceae</taxon>
        <taxon>Jiella</taxon>
    </lineage>
</organism>
<dbReference type="PROSITE" id="PS50122">
    <property type="entry name" value="CHEB"/>
    <property type="match status" value="1"/>
</dbReference>